<comment type="caution">
    <text evidence="1">The sequence shown here is derived from an EMBL/GenBank/DDBJ whole genome shotgun (WGS) entry which is preliminary data.</text>
</comment>
<evidence type="ECO:0000313" key="1">
    <source>
        <dbReference type="EMBL" id="MFC3101497.1"/>
    </source>
</evidence>
<proteinExistence type="predicted"/>
<gene>
    <name evidence="1" type="ORF">ACFODK_11415</name>
</gene>
<reference evidence="2" key="1">
    <citation type="journal article" date="2019" name="Int. J. Syst. Evol. Microbiol.">
        <title>The Global Catalogue of Microorganisms (GCM) 10K type strain sequencing project: providing services to taxonomists for standard genome sequencing and annotation.</title>
        <authorList>
            <consortium name="The Broad Institute Genomics Platform"/>
            <consortium name="The Broad Institute Genome Sequencing Center for Infectious Disease"/>
            <person name="Wu L."/>
            <person name="Ma J."/>
        </authorList>
    </citation>
    <scope>NUCLEOTIDE SEQUENCE [LARGE SCALE GENOMIC DNA]</scope>
    <source>
        <strain evidence="2">KCTC 52606</strain>
    </source>
</reference>
<dbReference type="Proteomes" id="UP001595378">
    <property type="component" value="Unassembled WGS sequence"/>
</dbReference>
<keyword evidence="2" id="KW-1185">Reference proteome</keyword>
<protein>
    <submittedName>
        <fullName evidence="1">Uncharacterized protein</fullName>
    </submittedName>
</protein>
<organism evidence="1 2">
    <name type="scientific">Alteraurantiacibacter lauratis</name>
    <dbReference type="NCBI Taxonomy" id="2054627"/>
    <lineage>
        <taxon>Bacteria</taxon>
        <taxon>Pseudomonadati</taxon>
        <taxon>Pseudomonadota</taxon>
        <taxon>Alphaproteobacteria</taxon>
        <taxon>Sphingomonadales</taxon>
        <taxon>Erythrobacteraceae</taxon>
        <taxon>Alteraurantiacibacter</taxon>
    </lineage>
</organism>
<dbReference type="EMBL" id="JBHRSU010000033">
    <property type="protein sequence ID" value="MFC3101497.1"/>
    <property type="molecule type" value="Genomic_DNA"/>
</dbReference>
<accession>A0ABV7EFJ1</accession>
<evidence type="ECO:0000313" key="2">
    <source>
        <dbReference type="Proteomes" id="UP001595378"/>
    </source>
</evidence>
<name>A0ABV7EFJ1_9SPHN</name>
<dbReference type="RefSeq" id="WP_336919122.1">
    <property type="nucleotide sequence ID" value="NZ_JBANRN010000008.1"/>
</dbReference>
<sequence>MVNSLFFATGCADDGNALHRQELAAKSALIPALILAQFPAGDMAELRVEGRCTYPELLARRAGPAARLVTCGEAT</sequence>